<feature type="domain" description="Sushi" evidence="8">
    <location>
        <begin position="2648"/>
        <end position="2705"/>
    </location>
</feature>
<feature type="domain" description="CUB" evidence="7">
    <location>
        <begin position="146"/>
        <end position="250"/>
    </location>
</feature>
<feature type="domain" description="Sushi" evidence="8">
    <location>
        <begin position="2947"/>
        <end position="3006"/>
    </location>
</feature>
<feature type="disulfide bond" evidence="5">
    <location>
        <begin position="3156"/>
        <end position="3183"/>
    </location>
</feature>
<feature type="domain" description="Sushi" evidence="8">
    <location>
        <begin position="3126"/>
        <end position="3185"/>
    </location>
</feature>
<keyword evidence="1 5" id="KW-0768">Sushi</keyword>
<sequence length="3462" mass="379162">MNPHSHTNSPTQVLRLFAPTGQNCSYTLHQPNGTIESPGYPYGYPNYANCTWVIVAAEHNRIQLVFQGFALEEDFDLLSVYDGPPSPGNLPKLEQGTTFNIGDKIRYSCSQGYVLEGHTTLSCLATSAGTAAWDFPLPYCRADDGCGGTLRGQSGVITSPSYPGEYNNNADCTWTVLAEPGDTIALVFSDFQLEDDYDLLEVSGTDGSSQWFTGPNLPSPIISSKNWLRLHFTSDGNHKLRGFSRALDLTPLSQMGVAQGHNMCPDPGIPDRGKRKGADFRRGATVHFSCDEGYELQGSKSISCLRVTDSYVGWSDDRPICRAPMCGGQLRGPSGVITSPNYPVQYDNNANCTWIITATDMTKVIKLTFEDFDLERGYDTLTVGDGDVVGDQKTVFHVLSGTSTPDLVVSTSHQMWLNFKTDDTSGSLGFKVSYEEIDQGSCGDPGTPAYGKREGTGFRHGDRLYFECLPAFELVGKRNITCQKNNQWSAKKPSCVFSCFFNFTTPSGVLLSPNYPQEYGNNMHCVWLIIAKPESRINLAFNDLSMEKQFDFLSIKDGGKSPILGTFSGDVLPPPITTSAHVARLEFLTDHTYTDRGFNITFTTFRHNECPDPGVPVNGKRFGENLQLGSSISFLCEEGFVKTHGSQTVSCILKDGNVVWDNAVPRCEAPCGGDLKAPSGIILSPGWPELYKEALNCEWIIEAPPGYPIKIIFDKFRTEVNYDVLEVRDGRFPSSPLIGSYQGTQVPQFLISTSNYIFMLFSTDKSHSDIGFRIRYESMFSDHCVDPGIPVNGQRHGNDFYVGALVTFNCDAGYTLSDSEPLECEPNFQWSRPLPTCDALCGGYIQGNTGTILSPGFPDFYPHNLNCTWMIESSHGKGVQFTFHTFHLESPHDHLLVTENSSFSQPLWRLTGSTLPPTLSAGLFGNYTAQIRFLSDFSVSYEGFNITFSEYDLEPCEDPGIPTYSTRKGLQYGVGDILIFSCFPGYRLEGPPRVVCLGGRRRVWSSPLPRCVAECGSSVTGTQGVLLSPNYPGYYGNSHECIYSIKTQAGKGIQLRARDFRLEEDDMLKVFDGNSNQARMLGLFTGSELLDTTLNSTSSSMWLEFISNSDNTSKGFELHYTSFKLERCEDPGVPQFGYKREDKGQFAGSNVSYSCDPGYTLKGPEVLTCLRGERRAWNSPLPLCVAECGGSIKDDPSGRILSPGYPAPYEHNLHCVWTIEAPPGSTVSLHFLVFHTEEVHDVLRIWDGPQEGGVLLRELSGSALPPDAHSTFNTVSLQFTTDFFTSKQGFALQFSVSTATSCNDPGMPTNGTRGGDSREPGDHVVFQCDPGYVLQGASKITCTEINSRFFWQPDPPTCTAPCGGNLTGPGGLILSPEYPEPYPHGRECDWTVSVTQDYVIALNFNQFSLEPSYDFLHIYDGPDSLSPLLGSFYGIDVPDRIESSSNTLFLAFRSDASLSSNGFVLQYTENPRESCFEPGAVRNGTRVGTDLKLGSTVTYQCDGGYTLEGDPTLTCVMGRDGKPSWNKPRPICIAPCGGQYSGLEGVVLSPGYPGNYSSARTCLYSVIVPKDYVVFSQFTFFQTALNDVVEVYDGPTQISRVLSSLSGAHTGESLPLATTNQILIRFNSKGQASSKGFHLVYQAVPRTSATQCNSVPEPRNGRRMGNNFAVGAAIRFECSPGYVLEGPSAIECLTVPNALAQWNSSIPSCIVPCGGNLTQRIGTILSPGFPEPYLNSLNCVWKILVPEGSGIQIQVISFVTEQNWDSLEVFDGGDNTDTMLGSFSGTTVPALLNSTSNQLYLHFFSDISVSAAGFRLEYKTVSLTSCPEPLVPMSGFKVGERLQMNNVVSFQCEPGYTLQGNSHISCMPGPVRRWNHPPPLCIAQCGGIHEEMEGMILSPGFPGNYPSNSDCTWRVYLPVGYGAHIQFLNFSTEANHDFLEIRNGPLDTSTVIGRFSGTDVPSSLLTTSHETTVYYHSDHSQNKPGFRLEYQAYELQECPDPEPFHYGVVVGAGFNVGQSISFECLPGYQLAGHSIITCEHGTTRNWDHPIPRCEVPCGGNITADNGTIFSPGYPEEYPGSADCAWLITVAPGLGVRLNFTLLQVHGPHDFITVWDGPQETTRKLGVFNDGEPNEPPSSTSNQVLVRFRSNTEKGGLFRVGYQAYRLQFCLPPPIIPNAEILMASKEFKIGDIVRYRCLPGYKLSGNAILTCRLGIHLEFQGPPPSCDVTCPMNEVLTASTGVIMSHSPGNGFPHFESCSWVVKVEPGYNITFTIEHFMTSRQFDELEIFDGEPSRQSNLLITLTGNYSSPLSITSSGNKVYLHWSFDHTTSHKGFRIRYSAAYCSPPRNPFNGTVHSLTGTKLGSTLRFSCDQGFRLVGQSSATCTRNQQGIYQWNAPVPLCQVLSCGMPVPPVNGSILGQDFTLGARAQYQCNPGFRLQGPITTSVVCQESGRWSAIEAPPRCMPGSCQDISHSAVDHGRWRLIYGTQNQYDAIMMLICDLGYYYRGRRVIRCQANSTWDYPDPRPACKIIACGDLGTPPNGHKIGTLTVYGATAIFSCNTGYTLVGSRVRECMSNGLWSGSQVQCLAGHCGNPEPIVNGQINGENYNYRGSVVYQCNPGFRLIGVSVRICEQDHRWSGNTPVCVPITCGHPGNPTFGLTQGTQFNLNDAVRFVCNTGYVLHGTGKSSCQANGQWSNPLPRCKIVNCTEPGKVDNSDRQVVTSGPHRYSFQTAVSYRCNPGYYLLGTSSISCQGGGTWDRSLPKCLLVLCDRPSVPPYAQISGDRRTVGAVIRFSCIGQRIVVGNTTRMCQLDGHWSGSLPHCSGDSAGLCGDPGVPFHGIRLGEEFRPGSLVRFSCEPGYVLRGSQERTCLANGSWVGTQPECHVVSCGNPGTPRNSQIAVHDGLTFSRSITYACREGYYSTGMLTRHCTVNGTWTGNMPECSVINCGDPGVPANGVRTGNDFTFSHRVSFQCSPGFTMDVDRASSLVCTKDRTWNATKPQCKAIVCAPPPVIPNGQVVGTDFIWGASISYACNQGYQLSLPTVLTCQGVGNWSGERPQCFPVFCGDPGIPAQGRREDRGFTYLSSVSFSCYAPLVLVGSTRRYCQYDGTWSGTQPSCIDPSHTTCGDPGIPMFGSQNNSQGYQVRISTVYFSCRKGYLLQGSISRACLPNLTWSGFQPECIAHHCSQPELPGQADVSAIELPSLGYTLIYTCQPGFYLEGGSEHRTCRSDGSWTGKPPLCRAGYREEIETLFPVGVFAKNSLWKGSYEYLGKKQPAMLSISAFEAFSNRVNGTLIDHSGVELKLAGTYKREEAQLLLQVHQIRGPVEIFVNKFKIDNWALDGHSFMDLTKRRCLFFLVVIATENLDPSTNNPGYNFASNSSSVAAAILVPFIAMIIAGFALYLYKHRRRPKVPFNGYVGHENTNGRATFENPMYDRNIQPTDIMANESEFTVSTVCTAV</sequence>
<feature type="domain" description="Sushi" evidence="8">
    <location>
        <begin position="2590"/>
        <end position="2647"/>
    </location>
</feature>
<feature type="domain" description="Sushi" evidence="8">
    <location>
        <begin position="79"/>
        <end position="142"/>
    </location>
</feature>
<dbReference type="PROSITE" id="PS01180">
    <property type="entry name" value="CUB"/>
    <property type="match status" value="14"/>
</dbReference>
<feature type="domain" description="CUB" evidence="7">
    <location>
        <begin position="1713"/>
        <end position="1821"/>
    </location>
</feature>
<feature type="domain" description="CUB" evidence="7">
    <location>
        <begin position="24"/>
        <end position="90"/>
    </location>
</feature>
<feature type="disulfide bond" evidence="5">
    <location>
        <begin position="468"/>
        <end position="495"/>
    </location>
</feature>
<dbReference type="InterPro" id="IPR000859">
    <property type="entry name" value="CUB_dom"/>
</dbReference>
<feature type="disulfide bond" evidence="5">
    <location>
        <begin position="3093"/>
        <end position="3120"/>
    </location>
</feature>
<dbReference type="Pfam" id="PF00084">
    <property type="entry name" value="Sushi"/>
    <property type="match status" value="27"/>
</dbReference>
<evidence type="ECO:0000256" key="2">
    <source>
        <dbReference type="ARBA" id="ARBA00022737"/>
    </source>
</evidence>
<feature type="domain" description="Sushi" evidence="8">
    <location>
        <begin position="2769"/>
        <end position="2826"/>
    </location>
</feature>
<feature type="domain" description="CUB" evidence="7">
    <location>
        <begin position="1536"/>
        <end position="1644"/>
    </location>
</feature>
<keyword evidence="6" id="KW-0472">Membrane</keyword>
<feature type="disulfide bond" evidence="5">
    <location>
        <begin position="2560"/>
        <end position="2587"/>
    </location>
</feature>
<feature type="domain" description="Sushi" evidence="8">
    <location>
        <begin position="1824"/>
        <end position="1883"/>
    </location>
</feature>
<dbReference type="GeneTree" id="ENSGT00940000161110"/>
<reference evidence="9" key="2">
    <citation type="submission" date="2025-09" db="UniProtKB">
        <authorList>
            <consortium name="Ensembl"/>
        </authorList>
    </citation>
    <scope>IDENTIFICATION</scope>
</reference>
<feature type="domain" description="Sushi" evidence="8">
    <location>
        <begin position="608"/>
        <end position="669"/>
    </location>
</feature>
<feature type="domain" description="Sushi" evidence="8">
    <location>
        <begin position="3065"/>
        <end position="3122"/>
    </location>
</feature>
<protein>
    <submittedName>
        <fullName evidence="9">CUB and Sushi multiple domains 2</fullName>
    </submittedName>
</protein>
<dbReference type="InterPro" id="IPR051277">
    <property type="entry name" value="SEZ6_CSMD_C4BPB_Regulators"/>
</dbReference>
<dbReference type="Gene3D" id="2.60.120.290">
    <property type="entry name" value="Spermadhesin, CUB domain"/>
    <property type="match status" value="14"/>
</dbReference>
<feature type="domain" description="Sushi" evidence="8">
    <location>
        <begin position="2532"/>
        <end position="2589"/>
    </location>
</feature>
<dbReference type="Gene3D" id="2.10.70.10">
    <property type="entry name" value="Complement Module, domain 1"/>
    <property type="match status" value="27"/>
</dbReference>
<dbReference type="CDD" id="cd00041">
    <property type="entry name" value="CUB"/>
    <property type="match status" value="14"/>
</dbReference>
<evidence type="ECO:0000256" key="3">
    <source>
        <dbReference type="ARBA" id="ARBA00023157"/>
    </source>
</evidence>
<feature type="disulfide bond" evidence="4">
    <location>
        <begin position="1188"/>
        <end position="1215"/>
    </location>
</feature>
<feature type="disulfide bond" evidence="5">
    <location>
        <begin position="2618"/>
        <end position="2645"/>
    </location>
</feature>
<feature type="domain" description="Sushi" evidence="8">
    <location>
        <begin position="1300"/>
        <end position="1360"/>
    </location>
</feature>
<feature type="domain" description="CUB" evidence="7">
    <location>
        <begin position="841"/>
        <end position="951"/>
    </location>
</feature>
<dbReference type="PROSITE" id="PS50923">
    <property type="entry name" value="SUSHI"/>
    <property type="match status" value="28"/>
</dbReference>
<evidence type="ECO:0000259" key="8">
    <source>
        <dbReference type="PROSITE" id="PS50923"/>
    </source>
</evidence>
<dbReference type="InterPro" id="IPR000436">
    <property type="entry name" value="Sushi_SCR_CCP_dom"/>
</dbReference>
<feature type="transmembrane region" description="Helical" evidence="6">
    <location>
        <begin position="3386"/>
        <end position="3407"/>
    </location>
</feature>
<feature type="domain" description="Sushi" evidence="8">
    <location>
        <begin position="3186"/>
        <end position="3245"/>
    </location>
</feature>
<feature type="domain" description="Sushi" evidence="8">
    <location>
        <begin position="2888"/>
        <end position="2946"/>
    </location>
</feature>
<feature type="domain" description="Sushi" evidence="8">
    <location>
        <begin position="954"/>
        <end position="1013"/>
    </location>
</feature>
<feature type="domain" description="Sushi" evidence="8">
    <location>
        <begin position="1126"/>
        <end position="1186"/>
    </location>
</feature>
<dbReference type="CDD" id="cd00033">
    <property type="entry name" value="CCP"/>
    <property type="match status" value="27"/>
</dbReference>
<dbReference type="InterPro" id="IPR035914">
    <property type="entry name" value="Sperma_CUB_dom_sf"/>
</dbReference>
<dbReference type="InterPro" id="IPR035976">
    <property type="entry name" value="Sushi/SCR/CCP_sf"/>
</dbReference>
<keyword evidence="10" id="KW-1185">Reference proteome</keyword>
<dbReference type="GO" id="GO:0016020">
    <property type="term" value="C:membrane"/>
    <property type="evidence" value="ECO:0007669"/>
    <property type="project" value="UniProtKB-SubCell"/>
</dbReference>
<dbReference type="SMART" id="SM00042">
    <property type="entry name" value="CUB"/>
    <property type="match status" value="14"/>
</dbReference>
<evidence type="ECO:0000256" key="1">
    <source>
        <dbReference type="ARBA" id="ARBA00022659"/>
    </source>
</evidence>
<dbReference type="PANTHER" id="PTHR45656">
    <property type="entry name" value="PROTEIN CBR-CLEC-78"/>
    <property type="match status" value="1"/>
</dbReference>
<feature type="domain" description="CUB" evidence="7">
    <location>
        <begin position="1362"/>
        <end position="1470"/>
    </location>
</feature>
<feature type="domain" description="Sushi" evidence="8">
    <location>
        <begin position="2405"/>
        <end position="2466"/>
    </location>
</feature>
<accession>A0A8C5BMH7</accession>
<feature type="domain" description="Sushi" evidence="8">
    <location>
        <begin position="782"/>
        <end position="839"/>
    </location>
</feature>
<proteinExistence type="predicted"/>
<feature type="disulfide bond" evidence="5">
    <location>
        <begin position="3035"/>
        <end position="3062"/>
    </location>
</feature>
<evidence type="ECO:0000259" key="7">
    <source>
        <dbReference type="PROSITE" id="PS01180"/>
    </source>
</evidence>
<evidence type="ECO:0000313" key="10">
    <source>
        <dbReference type="Proteomes" id="UP000694546"/>
    </source>
</evidence>
<feature type="domain" description="Sushi" evidence="8">
    <location>
        <begin position="3007"/>
        <end position="3064"/>
    </location>
</feature>
<feature type="domain" description="CUB" evidence="7">
    <location>
        <begin position="1188"/>
        <end position="1297"/>
    </location>
</feature>
<feature type="domain" description="Sushi" evidence="8">
    <location>
        <begin position="2342"/>
        <end position="2404"/>
    </location>
</feature>
<feature type="domain" description="CUB" evidence="7">
    <location>
        <begin position="2057"/>
        <end position="2168"/>
    </location>
</feature>
<keyword evidence="3 5" id="KW-1015">Disulfide bond</keyword>
<feature type="domain" description="Sushi" evidence="8">
    <location>
        <begin position="2830"/>
        <end position="2887"/>
    </location>
</feature>
<feature type="domain" description="CUB" evidence="7">
    <location>
        <begin position="326"/>
        <end position="437"/>
    </location>
</feature>
<feature type="domain" description="CUB" evidence="7">
    <location>
        <begin position="2230"/>
        <end position="2342"/>
    </location>
</feature>
<reference evidence="9" key="1">
    <citation type="submission" date="2025-08" db="UniProtKB">
        <authorList>
            <consortium name="Ensembl"/>
        </authorList>
    </citation>
    <scope>IDENTIFICATION</scope>
</reference>
<organism evidence="9 10">
    <name type="scientific">Gadus morhua</name>
    <name type="common">Atlantic cod</name>
    <dbReference type="NCBI Taxonomy" id="8049"/>
    <lineage>
        <taxon>Eukaryota</taxon>
        <taxon>Metazoa</taxon>
        <taxon>Chordata</taxon>
        <taxon>Craniata</taxon>
        <taxon>Vertebrata</taxon>
        <taxon>Euteleostomi</taxon>
        <taxon>Actinopterygii</taxon>
        <taxon>Neopterygii</taxon>
        <taxon>Teleostei</taxon>
        <taxon>Neoteleostei</taxon>
        <taxon>Acanthomorphata</taxon>
        <taxon>Zeiogadaria</taxon>
        <taxon>Gadariae</taxon>
        <taxon>Gadiformes</taxon>
        <taxon>Gadoidei</taxon>
        <taxon>Gadidae</taxon>
        <taxon>Gadus</taxon>
    </lineage>
</organism>
<feature type="disulfide bond" evidence="5">
    <location>
        <begin position="2797"/>
        <end position="2824"/>
    </location>
</feature>
<feature type="domain" description="Sushi" evidence="8">
    <location>
        <begin position="2467"/>
        <end position="2531"/>
    </location>
</feature>
<evidence type="ECO:0000256" key="5">
    <source>
        <dbReference type="PROSITE-ProRule" id="PRU00302"/>
    </source>
</evidence>
<feature type="domain" description="Sushi" evidence="8">
    <location>
        <begin position="440"/>
        <end position="497"/>
    </location>
</feature>
<feature type="domain" description="Sushi" evidence="8">
    <location>
        <begin position="1996"/>
        <end position="2055"/>
    </location>
</feature>
<feature type="domain" description="Sushi" evidence="8">
    <location>
        <begin position="1473"/>
        <end position="1534"/>
    </location>
</feature>
<keyword evidence="2" id="KW-0677">Repeat</keyword>
<feature type="domain" description="Sushi" evidence="8">
    <location>
        <begin position="1650"/>
        <end position="1711"/>
    </location>
</feature>
<feature type="disulfide bond" evidence="5">
    <location>
        <begin position="2739"/>
        <end position="2766"/>
    </location>
</feature>
<name>A0A8C5BMH7_GADMO</name>
<dbReference type="Proteomes" id="UP000694546">
    <property type="component" value="Chromosome 22"/>
</dbReference>
<feature type="domain" description="CUB" evidence="7">
    <location>
        <begin position="1885"/>
        <end position="1993"/>
    </location>
</feature>
<keyword evidence="6" id="KW-0812">Transmembrane</keyword>
<dbReference type="Ensembl" id="ENSGMOT00000036875.1">
    <property type="protein sequence ID" value="ENSGMOP00000048250.1"/>
    <property type="gene ID" value="ENSGMOG00000000010.2"/>
</dbReference>
<feature type="domain" description="Sushi" evidence="8">
    <location>
        <begin position="2167"/>
        <end position="2228"/>
    </location>
</feature>
<feature type="disulfide bond" evidence="5">
    <location>
        <begin position="2858"/>
        <end position="2885"/>
    </location>
</feature>
<dbReference type="SMART" id="SM00032">
    <property type="entry name" value="CCP"/>
    <property type="match status" value="28"/>
</dbReference>
<dbReference type="SUPFAM" id="SSF49854">
    <property type="entry name" value="Spermadhesin, CUB domain"/>
    <property type="match status" value="14"/>
</dbReference>
<feature type="disulfide bond" evidence="5">
    <location>
        <begin position="2676"/>
        <end position="2703"/>
    </location>
</feature>
<feature type="domain" description="Sushi" evidence="8">
    <location>
        <begin position="262"/>
        <end position="323"/>
    </location>
</feature>
<comment type="caution">
    <text evidence="5">Lacks conserved residue(s) required for the propagation of feature annotation.</text>
</comment>
<dbReference type="SUPFAM" id="SSF57535">
    <property type="entry name" value="Complement control module/SCR domain"/>
    <property type="match status" value="28"/>
</dbReference>
<feature type="domain" description="CUB" evidence="7">
    <location>
        <begin position="1015"/>
        <end position="1123"/>
    </location>
</feature>
<feature type="disulfide bond" evidence="5">
    <location>
        <begin position="2917"/>
        <end position="2944"/>
    </location>
</feature>
<evidence type="ECO:0000313" key="9">
    <source>
        <dbReference type="Ensembl" id="ENSGMOP00000048250.1"/>
    </source>
</evidence>
<evidence type="ECO:0000256" key="6">
    <source>
        <dbReference type="SAM" id="Phobius"/>
    </source>
</evidence>
<dbReference type="Pfam" id="PF00431">
    <property type="entry name" value="CUB"/>
    <property type="match status" value="14"/>
</dbReference>
<feature type="domain" description="CUB" evidence="7">
    <location>
        <begin position="499"/>
        <end position="605"/>
    </location>
</feature>
<feature type="domain" description="Sushi" evidence="8">
    <location>
        <begin position="2706"/>
        <end position="2768"/>
    </location>
</feature>
<keyword evidence="6" id="KW-1133">Transmembrane helix</keyword>
<feature type="domain" description="CUB" evidence="7">
    <location>
        <begin position="671"/>
        <end position="779"/>
    </location>
</feature>
<feature type="disulfide bond" evidence="5">
    <location>
        <begin position="810"/>
        <end position="837"/>
    </location>
</feature>
<evidence type="ECO:0000256" key="4">
    <source>
        <dbReference type="PROSITE-ProRule" id="PRU00059"/>
    </source>
</evidence>
<dbReference type="PANTHER" id="PTHR45656:SF6">
    <property type="entry name" value="CUB AND SUSHI DOMAIN-CONTAINING PROTEIN 2"/>
    <property type="match status" value="1"/>
</dbReference>